<keyword evidence="3" id="KW-1185">Reference proteome</keyword>
<name>A0ABR9WD60_9BACT</name>
<dbReference type="Proteomes" id="UP000634134">
    <property type="component" value="Unassembled WGS sequence"/>
</dbReference>
<evidence type="ECO:0000259" key="1">
    <source>
        <dbReference type="Pfam" id="PF06439"/>
    </source>
</evidence>
<comment type="caution">
    <text evidence="2">The sequence shown here is derived from an EMBL/GenBank/DDBJ whole genome shotgun (WGS) entry which is preliminary data.</text>
</comment>
<dbReference type="Pfam" id="PF06439">
    <property type="entry name" value="3keto-disac_hyd"/>
    <property type="match status" value="1"/>
</dbReference>
<evidence type="ECO:0000313" key="2">
    <source>
        <dbReference type="EMBL" id="MBE9463424.1"/>
    </source>
</evidence>
<proteinExistence type="predicted"/>
<accession>A0ABR9WD60</accession>
<dbReference type="EMBL" id="JACYGY010000001">
    <property type="protein sequence ID" value="MBE9463424.1"/>
    <property type="molecule type" value="Genomic_DNA"/>
</dbReference>
<feature type="domain" description="3-keto-alpha-glucoside-1,2-lyase/3-keto-2-hydroxy-glucal hydratase" evidence="1">
    <location>
        <begin position="155"/>
        <end position="320"/>
    </location>
</feature>
<evidence type="ECO:0000313" key="3">
    <source>
        <dbReference type="Proteomes" id="UP000634134"/>
    </source>
</evidence>
<protein>
    <submittedName>
        <fullName evidence="2">DUF1080 domain-containing protein</fullName>
    </submittedName>
</protein>
<gene>
    <name evidence="2" type="ORF">IEE83_16175</name>
</gene>
<organism evidence="2 3">
    <name type="scientific">Dyadobacter subterraneus</name>
    <dbReference type="NCBI Taxonomy" id="2773304"/>
    <lineage>
        <taxon>Bacteria</taxon>
        <taxon>Pseudomonadati</taxon>
        <taxon>Bacteroidota</taxon>
        <taxon>Cytophagia</taxon>
        <taxon>Cytophagales</taxon>
        <taxon>Spirosomataceae</taxon>
        <taxon>Dyadobacter</taxon>
    </lineage>
</organism>
<dbReference type="Gene3D" id="2.60.120.560">
    <property type="entry name" value="Exo-inulinase, domain 1"/>
    <property type="match status" value="1"/>
</dbReference>
<reference evidence="3" key="1">
    <citation type="submission" date="2023-07" db="EMBL/GenBank/DDBJ databases">
        <title>Dyadobacter sp. nov 'subterranea' isolated from contaminted grondwater.</title>
        <authorList>
            <person name="Szabo I."/>
            <person name="Al-Omari J."/>
            <person name="Szerdahelyi S.G."/>
            <person name="Rado J."/>
        </authorList>
    </citation>
    <scope>NUCLEOTIDE SEQUENCE [LARGE SCALE GENOMIC DNA]</scope>
    <source>
        <strain evidence="3">UP-52</strain>
    </source>
</reference>
<dbReference type="RefSeq" id="WP_194121557.1">
    <property type="nucleotide sequence ID" value="NZ_JACYGY010000001.1"/>
</dbReference>
<sequence length="324" mass="35259">MNKIFLTTPKHLSRYFLLPALSLLIAFGSAMAGNLVKPLASPLEGRWDITVDVAGKPSPSWLEVRHSGNHTLIGQFVGFSGSARPISEVHFKDGKLSFEIPPQWERGDKNLTVEGTLSGDKLTGTMNTVDGKTYSWTGVRAPSLRRTTPPVWGKAIPLTGGNEIKGWHTEGTSQWIAKDGILKSEKSGVNLITDAKYNDFKLHVEFRIPKGSNSGVYLRGRYEMQVTDGKGLEPAVDQLGAVYGFISPSEMMAKEPGEWQTFDITLLGRMLTLAVNGKTVITNQEIPGITGGALDSNEGEPGPLYIQGDHGPVEYRNIVITPAK</sequence>
<dbReference type="InterPro" id="IPR010496">
    <property type="entry name" value="AL/BT2_dom"/>
</dbReference>